<accession>A0AB39TXQ5</accession>
<gene>
    <name evidence="1" type="ORF">AB2U05_37550</name>
</gene>
<reference evidence="1" key="1">
    <citation type="submission" date="2024-07" db="EMBL/GenBank/DDBJ databases">
        <authorList>
            <person name="Yu S.T."/>
        </authorList>
    </citation>
    <scope>NUCLEOTIDE SEQUENCE</scope>
    <source>
        <strain evidence="1">Y1</strain>
    </source>
</reference>
<dbReference type="EMBL" id="CP163445">
    <property type="protein sequence ID" value="XDQ83813.1"/>
    <property type="molecule type" value="Genomic_DNA"/>
</dbReference>
<organism evidence="1">
    <name type="scientific">Streptomyces sp. Y1</name>
    <dbReference type="NCBI Taxonomy" id="3238634"/>
    <lineage>
        <taxon>Bacteria</taxon>
        <taxon>Bacillati</taxon>
        <taxon>Actinomycetota</taxon>
        <taxon>Actinomycetes</taxon>
        <taxon>Kitasatosporales</taxon>
        <taxon>Streptomycetaceae</taxon>
        <taxon>Streptomyces</taxon>
    </lineage>
</organism>
<sequence>MGVDQEYAQQRIAEAIAAREAEEGLSWEQLLKAGAAWGPFPCTHCGEPGENDDPAGYICGSCGFEYLNAETG</sequence>
<evidence type="ECO:0000313" key="1">
    <source>
        <dbReference type="EMBL" id="XDQ83813.1"/>
    </source>
</evidence>
<proteinExistence type="predicted"/>
<name>A0AB39TXQ5_9ACTN</name>
<protein>
    <submittedName>
        <fullName evidence="1">Uncharacterized protein</fullName>
    </submittedName>
</protein>
<dbReference type="AlphaFoldDB" id="A0AB39TXQ5"/>
<dbReference type="RefSeq" id="WP_369185854.1">
    <property type="nucleotide sequence ID" value="NZ_CP163445.1"/>
</dbReference>